<keyword evidence="11" id="KW-0472">Membrane</keyword>
<keyword evidence="13" id="KW-0998">Cell outer membrane</keyword>
<evidence type="ECO:0000256" key="11">
    <source>
        <dbReference type="ARBA" id="ARBA00023136"/>
    </source>
</evidence>
<keyword evidence="9" id="KW-0406">Ion transport</keyword>
<dbReference type="InterPro" id="IPR054765">
    <property type="entry name" value="SLBB_dom"/>
</dbReference>
<dbReference type="Pfam" id="PF02563">
    <property type="entry name" value="Poly_export"/>
    <property type="match status" value="1"/>
</dbReference>
<comment type="subcellular location">
    <subcellularLocation>
        <location evidence="1">Cell outer membrane</location>
        <topology evidence="1">Multi-pass membrane protein</topology>
    </subcellularLocation>
</comment>
<keyword evidence="3" id="KW-0813">Transport</keyword>
<comment type="caution">
    <text evidence="19">The sequence shown here is derived from an EMBL/GenBank/DDBJ whole genome shotgun (WGS) entry which is preliminary data.</text>
</comment>
<feature type="domain" description="Soluble ligand binding" evidence="17">
    <location>
        <begin position="650"/>
        <end position="688"/>
    </location>
</feature>
<keyword evidence="5 19" id="KW-0762">Sugar transport</keyword>
<comment type="similarity">
    <text evidence="2">Belongs to the BexD/CtrA/VexA family.</text>
</comment>
<feature type="compositionally biased region" description="Polar residues" evidence="15">
    <location>
        <begin position="20"/>
        <end position="35"/>
    </location>
</feature>
<evidence type="ECO:0000256" key="10">
    <source>
        <dbReference type="ARBA" id="ARBA00023114"/>
    </source>
</evidence>
<gene>
    <name evidence="19" type="ORF">BZG00_10460</name>
</gene>
<evidence type="ECO:0000256" key="9">
    <source>
        <dbReference type="ARBA" id="ARBA00023065"/>
    </source>
</evidence>
<evidence type="ECO:0000256" key="12">
    <source>
        <dbReference type="ARBA" id="ARBA00023139"/>
    </source>
</evidence>
<keyword evidence="4" id="KW-1134">Transmembrane beta strand</keyword>
<feature type="domain" description="Soluble ligand binding" evidence="17">
    <location>
        <begin position="278"/>
        <end position="324"/>
    </location>
</feature>
<feature type="domain" description="SLBB" evidence="18">
    <location>
        <begin position="194"/>
        <end position="271"/>
    </location>
</feature>
<evidence type="ECO:0000259" key="16">
    <source>
        <dbReference type="Pfam" id="PF02563"/>
    </source>
</evidence>
<evidence type="ECO:0000256" key="5">
    <source>
        <dbReference type="ARBA" id="ARBA00022597"/>
    </source>
</evidence>
<keyword evidence="20" id="KW-1185">Reference proteome</keyword>
<dbReference type="Pfam" id="PF22461">
    <property type="entry name" value="SLBB_2"/>
    <property type="match status" value="1"/>
</dbReference>
<dbReference type="Proteomes" id="UP000189021">
    <property type="component" value="Unassembled WGS sequence"/>
</dbReference>
<dbReference type="AlphaFoldDB" id="A0AB36JW76"/>
<keyword evidence="6" id="KW-0812">Transmembrane</keyword>
<dbReference type="GO" id="GO:0015159">
    <property type="term" value="F:polysaccharide transmembrane transporter activity"/>
    <property type="evidence" value="ECO:0007669"/>
    <property type="project" value="InterPro"/>
</dbReference>
<feature type="domain" description="Soluble ligand binding" evidence="17">
    <location>
        <begin position="784"/>
        <end position="834"/>
    </location>
</feature>
<dbReference type="InterPro" id="IPR003715">
    <property type="entry name" value="Poly_export_N"/>
</dbReference>
<keyword evidence="8" id="KW-0625">Polysaccharide transport</keyword>
<dbReference type="PANTHER" id="PTHR33619:SF3">
    <property type="entry name" value="POLYSACCHARIDE EXPORT PROTEIN GFCE-RELATED"/>
    <property type="match status" value="1"/>
</dbReference>
<feature type="region of interest" description="Disordered" evidence="15">
    <location>
        <begin position="1"/>
        <end position="86"/>
    </location>
</feature>
<keyword evidence="12" id="KW-0564">Palmitate</keyword>
<name>A0AB36JW76_9GAMM</name>
<evidence type="ECO:0000256" key="14">
    <source>
        <dbReference type="ARBA" id="ARBA00023288"/>
    </source>
</evidence>
<evidence type="ECO:0000256" key="2">
    <source>
        <dbReference type="ARBA" id="ARBA00009450"/>
    </source>
</evidence>
<reference evidence="19 20" key="1">
    <citation type="journal article" date="2017" name="Genome Announc.">
        <title>Draft Genome Sequences of Salinivibrio proteolyticus, Salinivibrio sharmensis, Salinivibrio siamensis, Salinivibrio costicola subsp. alcaliphilus, Salinivibrio costicola subsp. vallismortis, and 29 New Isolates Belonging to the Genus Salinivibrio.</title>
        <authorList>
            <person name="Lopez-Hermoso C."/>
            <person name="de la Haba R.R."/>
            <person name="Sanchez-Porro C."/>
            <person name="Bayliss S.C."/>
            <person name="Feil E.J."/>
            <person name="Ventosa A."/>
        </authorList>
    </citation>
    <scope>NUCLEOTIDE SEQUENCE [LARGE SCALE GENOMIC DNA]</scope>
    <source>
        <strain evidence="19 20">AL184</strain>
    </source>
</reference>
<accession>A0AB36JW76</accession>
<feature type="compositionally biased region" description="Basic and acidic residues" evidence="15">
    <location>
        <begin position="75"/>
        <end position="86"/>
    </location>
</feature>
<evidence type="ECO:0000256" key="1">
    <source>
        <dbReference type="ARBA" id="ARBA00004571"/>
    </source>
</evidence>
<dbReference type="Pfam" id="PF10531">
    <property type="entry name" value="SLBB"/>
    <property type="match status" value="4"/>
</dbReference>
<dbReference type="InterPro" id="IPR049712">
    <property type="entry name" value="Poly_export"/>
</dbReference>
<evidence type="ECO:0000256" key="13">
    <source>
        <dbReference type="ARBA" id="ARBA00023237"/>
    </source>
</evidence>
<evidence type="ECO:0000313" key="20">
    <source>
        <dbReference type="Proteomes" id="UP000189021"/>
    </source>
</evidence>
<evidence type="ECO:0000256" key="7">
    <source>
        <dbReference type="ARBA" id="ARBA00022729"/>
    </source>
</evidence>
<keyword evidence="10" id="KW-0626">Porin</keyword>
<feature type="compositionally biased region" description="Low complexity" evidence="15">
    <location>
        <begin position="8"/>
        <end position="19"/>
    </location>
</feature>
<sequence length="889" mass="98267">MAASILIAPSADAATPTASQLQQLKQLPRAQQEQLARQYGLDLDSLSTSSSDNGQRNAKKAPQYPERIGGTDTVAEDRLQRESRTDRDGALKPFGYAFFDGKPASMASIFDLPLPNDYQIGPGDTLDIQVFGKENQQYELTVKRDGDIHFPKYGPMQVAGETFGEVREQIKAMFEQRVIGVNVTVDIGAMRTMQVYLAGDVKQPGAYTVNGLTTVTQALLASGGIKTSGSLRDIQLKRNGKVIETLDLYDLLLSGDSSNDVRLLKGDTLFVPARGAQVAIEGEVLRPALYELNGSTTLSKAINMAGGALPEGYLSSVSVKRVTESGIQQFSLDMSTAKGQSFIVKNGDDIKIAKSNDALDNAVVLRGEVVRQGAYNFEPGMTIADLVSNAQRDLKPTADLNYALVVREIDAERNTEVLQFKLGRAIDQPESSDNLRLQQDDQVFVFNNGIDSKFWDKTQYIELAQDTREVQSQDTLSKRHSNTNPSQFDETRQDDVYIDQATGAEIQTQNKQNQAKLAKTLAERDEEGQTSLREQELEPIIERLKDQANIESNAAIVEVSGAVKYPGVYPLPANASFEQLLDAAGGLTEAAYLRQAEITRRQVVDDRLTVRHYPIDLKEALKGEGPRFAIHRQDRINIKTKPNWHKDNTVELQGEVRFPGVYAFERGETIQDVIERAGGLTEFAYPKGAVFSRERLKRQEEERLKMLNRQLQREISSLALRRQTSSAQYTTSPSEALSLAEELQNAEAVGRMVISLPRALEGDDVANIMIENGDKLYVPPKNPVVSIMGEVQFTSNQLFEPGMTVSDYIESAGGTKQQADTDRIYVVRADGSVMMPNNSYWFSRSQKQLEPGDTIIVPIDTDYLDGLSTASTATQILYQMGVAWKAVKD</sequence>
<keyword evidence="14" id="KW-0449">Lipoprotein</keyword>
<evidence type="ECO:0000259" key="17">
    <source>
        <dbReference type="Pfam" id="PF10531"/>
    </source>
</evidence>
<dbReference type="PANTHER" id="PTHR33619">
    <property type="entry name" value="POLYSACCHARIDE EXPORT PROTEIN GFCE-RELATED"/>
    <property type="match status" value="1"/>
</dbReference>
<evidence type="ECO:0000313" key="19">
    <source>
        <dbReference type="EMBL" id="OOE39364.1"/>
    </source>
</evidence>
<evidence type="ECO:0000256" key="3">
    <source>
        <dbReference type="ARBA" id="ARBA00022448"/>
    </source>
</evidence>
<feature type="region of interest" description="Disordered" evidence="15">
    <location>
        <begin position="468"/>
        <end position="493"/>
    </location>
</feature>
<organism evidence="19 20">
    <name type="scientific">Salinivibrio kushneri</name>
    <dbReference type="NCBI Taxonomy" id="1908198"/>
    <lineage>
        <taxon>Bacteria</taxon>
        <taxon>Pseudomonadati</taxon>
        <taxon>Pseudomonadota</taxon>
        <taxon>Gammaproteobacteria</taxon>
        <taxon>Vibrionales</taxon>
        <taxon>Vibrionaceae</taxon>
        <taxon>Salinivibrio</taxon>
    </lineage>
</organism>
<evidence type="ECO:0000259" key="18">
    <source>
        <dbReference type="Pfam" id="PF22461"/>
    </source>
</evidence>
<feature type="compositionally biased region" description="Low complexity" evidence="15">
    <location>
        <begin position="41"/>
        <end position="52"/>
    </location>
</feature>
<evidence type="ECO:0000256" key="4">
    <source>
        <dbReference type="ARBA" id="ARBA00022452"/>
    </source>
</evidence>
<dbReference type="Gene3D" id="3.10.560.10">
    <property type="entry name" value="Outer membrane lipoprotein wza domain like"/>
    <property type="match status" value="6"/>
</dbReference>
<feature type="domain" description="Soluble ligand binding" evidence="17">
    <location>
        <begin position="556"/>
        <end position="603"/>
    </location>
</feature>
<protein>
    <submittedName>
        <fullName evidence="19">Sugar transporter</fullName>
    </submittedName>
</protein>
<dbReference type="InterPro" id="IPR019554">
    <property type="entry name" value="Soluble_ligand-bd"/>
</dbReference>
<evidence type="ECO:0000256" key="6">
    <source>
        <dbReference type="ARBA" id="ARBA00022692"/>
    </source>
</evidence>
<keyword evidence="7" id="KW-0732">Signal</keyword>
<dbReference type="EMBL" id="MUEK01000009">
    <property type="protein sequence ID" value="OOE39364.1"/>
    <property type="molecule type" value="Genomic_DNA"/>
</dbReference>
<evidence type="ECO:0000256" key="15">
    <source>
        <dbReference type="SAM" id="MobiDB-lite"/>
    </source>
</evidence>
<dbReference type="Gene3D" id="3.30.1950.10">
    <property type="entry name" value="wza like domain"/>
    <property type="match status" value="1"/>
</dbReference>
<evidence type="ECO:0000256" key="8">
    <source>
        <dbReference type="ARBA" id="ARBA00023047"/>
    </source>
</evidence>
<feature type="domain" description="Polysaccharide export protein N-terminal" evidence="16">
    <location>
        <begin position="115"/>
        <end position="187"/>
    </location>
</feature>
<proteinExistence type="inferred from homology"/>